<evidence type="ECO:0000256" key="1">
    <source>
        <dbReference type="SAM" id="MobiDB-lite"/>
    </source>
</evidence>
<sequence length="110" mass="12546">MPEQKQNRPPGWEAALSSHIGRRTADYWSDPNWMARSRRLVKKHQKFQSGCSSVIVTSCVRPQGLVVRSGPLPPGRGNRRQDRDGSITNTRMRVYVPRRGTPDPWGHKSQ</sequence>
<accession>A0ABP6YUJ3</accession>
<feature type="region of interest" description="Disordered" evidence="1">
    <location>
        <begin position="67"/>
        <end position="110"/>
    </location>
</feature>
<protein>
    <recommendedName>
        <fullName evidence="4">Transposase</fullName>
    </recommendedName>
</protein>
<organism evidence="2 3">
    <name type="scientific">Streptomyces osmaniensis</name>
    <dbReference type="NCBI Taxonomy" id="593134"/>
    <lineage>
        <taxon>Bacteria</taxon>
        <taxon>Bacillati</taxon>
        <taxon>Actinomycetota</taxon>
        <taxon>Actinomycetes</taxon>
        <taxon>Kitasatosporales</taxon>
        <taxon>Streptomycetaceae</taxon>
        <taxon>Streptomyces</taxon>
    </lineage>
</organism>
<keyword evidence="3" id="KW-1185">Reference proteome</keyword>
<comment type="caution">
    <text evidence="2">The sequence shown here is derived from an EMBL/GenBank/DDBJ whole genome shotgun (WGS) entry which is preliminary data.</text>
</comment>
<evidence type="ECO:0000313" key="3">
    <source>
        <dbReference type="Proteomes" id="UP001500707"/>
    </source>
</evidence>
<name>A0ABP6YUJ3_9ACTN</name>
<gene>
    <name evidence="2" type="ORF">GCM10022295_86530</name>
</gene>
<dbReference type="EMBL" id="BAABCE010000027">
    <property type="protein sequence ID" value="GAA3591584.1"/>
    <property type="molecule type" value="Genomic_DNA"/>
</dbReference>
<evidence type="ECO:0000313" key="2">
    <source>
        <dbReference type="EMBL" id="GAA3591584.1"/>
    </source>
</evidence>
<evidence type="ECO:0008006" key="4">
    <source>
        <dbReference type="Google" id="ProtNLM"/>
    </source>
</evidence>
<reference evidence="3" key="1">
    <citation type="journal article" date="2019" name="Int. J. Syst. Evol. Microbiol.">
        <title>The Global Catalogue of Microorganisms (GCM) 10K type strain sequencing project: providing services to taxonomists for standard genome sequencing and annotation.</title>
        <authorList>
            <consortium name="The Broad Institute Genomics Platform"/>
            <consortium name="The Broad Institute Genome Sequencing Center for Infectious Disease"/>
            <person name="Wu L."/>
            <person name="Ma J."/>
        </authorList>
    </citation>
    <scope>NUCLEOTIDE SEQUENCE [LARGE SCALE GENOMIC DNA]</scope>
    <source>
        <strain evidence="3">JCM 17656</strain>
    </source>
</reference>
<proteinExistence type="predicted"/>
<dbReference type="Proteomes" id="UP001500707">
    <property type="component" value="Unassembled WGS sequence"/>
</dbReference>